<evidence type="ECO:0000313" key="2">
    <source>
        <dbReference type="EMBL" id="RAN34477.1"/>
    </source>
</evidence>
<organism evidence="2 3">
    <name type="scientific">Hyphomonas pacifica</name>
    <dbReference type="NCBI Taxonomy" id="1280941"/>
    <lineage>
        <taxon>Bacteria</taxon>
        <taxon>Pseudomonadati</taxon>
        <taxon>Pseudomonadota</taxon>
        <taxon>Alphaproteobacteria</taxon>
        <taxon>Hyphomonadales</taxon>
        <taxon>Hyphomonadaceae</taxon>
        <taxon>Hyphomonas</taxon>
    </lineage>
</organism>
<accession>A0A062TXM1</accession>
<dbReference type="InterPro" id="IPR029000">
    <property type="entry name" value="Cyclophilin-like_dom_sf"/>
</dbReference>
<evidence type="ECO:0000313" key="3">
    <source>
        <dbReference type="Proteomes" id="UP000249123"/>
    </source>
</evidence>
<dbReference type="PANTHER" id="PTHR43309">
    <property type="entry name" value="5-OXOPROLINASE SUBUNIT C"/>
    <property type="match status" value="1"/>
</dbReference>
<dbReference type="OrthoDB" id="9768696at2"/>
<evidence type="ECO:0000259" key="1">
    <source>
        <dbReference type="SMART" id="SM00797"/>
    </source>
</evidence>
<dbReference type="PANTHER" id="PTHR43309:SF3">
    <property type="entry name" value="5-OXOPROLINASE SUBUNIT C"/>
    <property type="match status" value="1"/>
</dbReference>
<dbReference type="STRING" id="1280941.HY2_02650"/>
<keyword evidence="3" id="KW-1185">Reference proteome</keyword>
<dbReference type="EMBL" id="AWFB01000011">
    <property type="protein sequence ID" value="RAN34477.1"/>
    <property type="molecule type" value="Genomic_DNA"/>
</dbReference>
<dbReference type="InterPro" id="IPR003778">
    <property type="entry name" value="CT_A_B"/>
</dbReference>
<protein>
    <recommendedName>
        <fullName evidence="1">Carboxyltransferase domain-containing protein</fullName>
    </recommendedName>
</protein>
<dbReference type="Proteomes" id="UP000249123">
    <property type="component" value="Unassembled WGS sequence"/>
</dbReference>
<gene>
    <name evidence="2" type="ORF">HY3_10920</name>
</gene>
<reference evidence="2 3" key="1">
    <citation type="submission" date="2013-04" db="EMBL/GenBank/DDBJ databases">
        <title>Hyphomonas sp. T24B3 Genome Sequencing.</title>
        <authorList>
            <person name="Lai Q."/>
            <person name="Shao Z."/>
        </authorList>
    </citation>
    <scope>NUCLEOTIDE SEQUENCE [LARGE SCALE GENOMIC DNA]</scope>
    <source>
        <strain evidence="2 3">T24B3</strain>
    </source>
</reference>
<dbReference type="AlphaFoldDB" id="A0A062TXM1"/>
<dbReference type="RefSeq" id="WP_034826852.1">
    <property type="nucleotide sequence ID" value="NZ_AWFA01000023.1"/>
</dbReference>
<dbReference type="eggNOG" id="COG1984">
    <property type="taxonomic scope" value="Bacteria"/>
</dbReference>
<dbReference type="SMART" id="SM00797">
    <property type="entry name" value="AHS2"/>
    <property type="match status" value="1"/>
</dbReference>
<proteinExistence type="predicted"/>
<sequence>MSLEIIQASPQSTLQATPRTGMRHVGIPASGAADPVSHALGARLVGNDISCASIEITYGPFEAVFHCNAHISLTGAVSEAHINDKPVPFHETLKVRSGETLKLGHPTAGLRTYVSVGGGLKGEVFASSPSTYLPAHLGGFDGRALMSGDVLAIGEASFHLPDEPLRTPSELQLPFTNAFALRATSGPDFPDRKTDFWSRSFSATRRASRIGIELDGDFPTLELNRNLPSAGIFPGALQLPPQGRGFLLLPDCQTTGGYPHILQVNRSDRHLMGQIRPGDSVMFLKRTPDEAAADLKQKQELLLTWMPDFRL</sequence>
<name>A0A062TXM1_9PROT</name>
<comment type="caution">
    <text evidence="2">The sequence shown here is derived from an EMBL/GenBank/DDBJ whole genome shotgun (WGS) entry which is preliminary data.</text>
</comment>
<feature type="domain" description="Carboxyltransferase" evidence="1">
    <location>
        <begin position="24"/>
        <end position="301"/>
    </location>
</feature>
<dbReference type="SUPFAM" id="SSF50891">
    <property type="entry name" value="Cyclophilin-like"/>
    <property type="match status" value="1"/>
</dbReference>
<dbReference type="InterPro" id="IPR052708">
    <property type="entry name" value="PxpC"/>
</dbReference>
<dbReference type="Pfam" id="PF02626">
    <property type="entry name" value="CT_A_B"/>
    <property type="match status" value="1"/>
</dbReference>
<dbReference type="Gene3D" id="2.40.100.10">
    <property type="entry name" value="Cyclophilin-like"/>
    <property type="match status" value="1"/>
</dbReference>